<proteinExistence type="predicted"/>
<comment type="caution">
    <text evidence="1">The sequence shown here is derived from an EMBL/GenBank/DDBJ whole genome shotgun (WGS) entry which is preliminary data.</text>
</comment>
<dbReference type="EMBL" id="CAJC01000030">
    <property type="protein sequence ID" value="CCI51824.1"/>
    <property type="molecule type" value="Genomic_DNA"/>
</dbReference>
<accession>A0A077M5J6</accession>
<protein>
    <submittedName>
        <fullName evidence="1">Uncharacterized protein</fullName>
    </submittedName>
</protein>
<dbReference type="RefSeq" id="WP_235434083.1">
    <property type="nucleotide sequence ID" value="NZ_HF571038.1"/>
</dbReference>
<reference evidence="1 2" key="1">
    <citation type="journal article" date="2013" name="ISME J.">
        <title>A metabolic model for members of the genus Tetrasphaera involved in enhanced biological phosphorus removal.</title>
        <authorList>
            <person name="Kristiansen R."/>
            <person name="Nguyen H.T.T."/>
            <person name="Saunders A.M."/>
            <person name="Nielsen J.L."/>
            <person name="Wimmer R."/>
            <person name="Le V.Q."/>
            <person name="McIlroy S.J."/>
            <person name="Petrovski S."/>
            <person name="Seviour R.J."/>
            <person name="Calteau A."/>
            <person name="Nielsen K.L."/>
            <person name="Nielsen P.H."/>
        </authorList>
    </citation>
    <scope>NUCLEOTIDE SEQUENCE [LARGE SCALE GENOMIC DNA]</scope>
    <source>
        <strain evidence="1 2">Ben 74</strain>
    </source>
</reference>
<keyword evidence="2" id="KW-1185">Reference proteome</keyword>
<organism evidence="1 2">
    <name type="scientific">Nostocoides jenkinsii Ben 74</name>
    <dbReference type="NCBI Taxonomy" id="1193518"/>
    <lineage>
        <taxon>Bacteria</taxon>
        <taxon>Bacillati</taxon>
        <taxon>Actinomycetota</taxon>
        <taxon>Actinomycetes</taxon>
        <taxon>Micrococcales</taxon>
        <taxon>Intrasporangiaceae</taxon>
        <taxon>Nostocoides</taxon>
    </lineage>
</organism>
<name>A0A077M5J6_9MICO</name>
<dbReference type="Proteomes" id="UP000035720">
    <property type="component" value="Unassembled WGS sequence"/>
</dbReference>
<dbReference type="AlphaFoldDB" id="A0A077M5J6"/>
<evidence type="ECO:0000313" key="1">
    <source>
        <dbReference type="EMBL" id="CCI51824.1"/>
    </source>
</evidence>
<gene>
    <name evidence="1" type="ORF">BN13_1250015</name>
</gene>
<sequence length="103" mass="10661">MAVEGEVGAARITFGAATGEQAGGVEDLEVVREQVGWDREGGPQLGRGPVNLTPDEVRAMLASTDEDITIGFDRVPAATFDPATGTATLADQATLGWLRATCS</sequence>
<evidence type="ECO:0000313" key="2">
    <source>
        <dbReference type="Proteomes" id="UP000035720"/>
    </source>
</evidence>